<dbReference type="EMBL" id="BMNC01000009">
    <property type="protein sequence ID" value="GGN10867.1"/>
    <property type="molecule type" value="Genomic_DNA"/>
</dbReference>
<dbReference type="SUPFAM" id="SSF55469">
    <property type="entry name" value="FMN-dependent nitroreductase-like"/>
    <property type="match status" value="1"/>
</dbReference>
<evidence type="ECO:0000256" key="1">
    <source>
        <dbReference type="ARBA" id="ARBA00022630"/>
    </source>
</evidence>
<dbReference type="CDD" id="cd02144">
    <property type="entry name" value="iodotyrosine_dehalogenase"/>
    <property type="match status" value="1"/>
</dbReference>
<evidence type="ECO:0000256" key="2">
    <source>
        <dbReference type="ARBA" id="ARBA00022643"/>
    </source>
</evidence>
<dbReference type="InterPro" id="IPR000415">
    <property type="entry name" value="Nitroreductase-like"/>
</dbReference>
<evidence type="ECO:0000313" key="5">
    <source>
        <dbReference type="EMBL" id="GGN10867.1"/>
    </source>
</evidence>
<evidence type="ECO:0000259" key="4">
    <source>
        <dbReference type="Pfam" id="PF00881"/>
    </source>
</evidence>
<dbReference type="InterPro" id="IPR050627">
    <property type="entry name" value="Nitroreductase/BluB"/>
</dbReference>
<proteinExistence type="predicted"/>
<accession>A0ABQ2IIH8</accession>
<dbReference type="PANTHER" id="PTHR23026:SF90">
    <property type="entry name" value="IODOTYROSINE DEIODINASE 1"/>
    <property type="match status" value="1"/>
</dbReference>
<dbReference type="PANTHER" id="PTHR23026">
    <property type="entry name" value="NADPH NITROREDUCTASE"/>
    <property type="match status" value="1"/>
</dbReference>
<keyword evidence="2" id="KW-0288">FMN</keyword>
<evidence type="ECO:0000313" key="6">
    <source>
        <dbReference type="Proteomes" id="UP000597656"/>
    </source>
</evidence>
<dbReference type="Proteomes" id="UP000597656">
    <property type="component" value="Unassembled WGS sequence"/>
</dbReference>
<comment type="caution">
    <text evidence="5">The sequence shown here is derived from an EMBL/GenBank/DDBJ whole genome shotgun (WGS) entry which is preliminary data.</text>
</comment>
<name>A0ABQ2IIH8_9PSEU</name>
<evidence type="ECO:0000256" key="3">
    <source>
        <dbReference type="ARBA" id="ARBA00023002"/>
    </source>
</evidence>
<sequence length="232" mass="26325">MNWSKQSHPGIVATVTRPHTHPFLPYTPPRLPIEEGLDRGRAFHRLLDARRSVRWFSPDPVPVQAIELAVQAANTAPSGAHQQPWRFVATQDPDLKRRIREAAEEEERRFYHEREIPEWRAALAHLETDATKEFLEVAPWLVVAFAQKQQDGRKTYYTSESVGIACGFFIAALHSMGLATLTHTPNPMTFLQDLLGRPGERAYILFPIGYPADDCEVPDLRRKPLSEALTLA</sequence>
<gene>
    <name evidence="5" type="ORF">GCM10011609_58460</name>
</gene>
<keyword evidence="6" id="KW-1185">Reference proteome</keyword>
<keyword evidence="3" id="KW-0560">Oxidoreductase</keyword>
<dbReference type="Pfam" id="PF00881">
    <property type="entry name" value="Nitroreductase"/>
    <property type="match status" value="1"/>
</dbReference>
<dbReference type="InterPro" id="IPR029479">
    <property type="entry name" value="Nitroreductase"/>
</dbReference>
<reference evidence="6" key="1">
    <citation type="journal article" date="2019" name="Int. J. Syst. Evol. Microbiol.">
        <title>The Global Catalogue of Microorganisms (GCM) 10K type strain sequencing project: providing services to taxonomists for standard genome sequencing and annotation.</title>
        <authorList>
            <consortium name="The Broad Institute Genomics Platform"/>
            <consortium name="The Broad Institute Genome Sequencing Center for Infectious Disease"/>
            <person name="Wu L."/>
            <person name="Ma J."/>
        </authorList>
    </citation>
    <scope>NUCLEOTIDE SEQUENCE [LARGE SCALE GENOMIC DNA]</scope>
    <source>
        <strain evidence="6">CGMCC 4.7319</strain>
    </source>
</reference>
<organism evidence="5 6">
    <name type="scientific">Lentzea pudingi</name>
    <dbReference type="NCBI Taxonomy" id="1789439"/>
    <lineage>
        <taxon>Bacteria</taxon>
        <taxon>Bacillati</taxon>
        <taxon>Actinomycetota</taxon>
        <taxon>Actinomycetes</taxon>
        <taxon>Pseudonocardiales</taxon>
        <taxon>Pseudonocardiaceae</taxon>
        <taxon>Lentzea</taxon>
    </lineage>
</organism>
<keyword evidence="1" id="KW-0285">Flavoprotein</keyword>
<protein>
    <submittedName>
        <fullName evidence="5">Oxidoreductase</fullName>
    </submittedName>
</protein>
<feature type="domain" description="Nitroreductase" evidence="4">
    <location>
        <begin position="49"/>
        <end position="210"/>
    </location>
</feature>
<dbReference type="Gene3D" id="3.40.109.10">
    <property type="entry name" value="NADH Oxidase"/>
    <property type="match status" value="1"/>
</dbReference>